<evidence type="ECO:0000256" key="6">
    <source>
        <dbReference type="ARBA" id="ARBA00023163"/>
    </source>
</evidence>
<comment type="subunit">
    <text evidence="3 10">Homodimers and heterodimers.</text>
</comment>
<gene>
    <name evidence="15" type="primary">LOC104743784</name>
</gene>
<keyword evidence="7 10" id="KW-0539">Nucleus</keyword>
<reference evidence="14" key="1">
    <citation type="journal article" date="2014" name="Nat. Commun.">
        <title>The emerging biofuel crop Camelina sativa retains a highly undifferentiated hexaploid genome structure.</title>
        <authorList>
            <person name="Kagale S."/>
            <person name="Koh C."/>
            <person name="Nixon J."/>
            <person name="Bollina V."/>
            <person name="Clarke W.E."/>
            <person name="Tuteja R."/>
            <person name="Spillane C."/>
            <person name="Robinson S.J."/>
            <person name="Links M.G."/>
            <person name="Clarke C."/>
            <person name="Higgins E.E."/>
            <person name="Huebert T."/>
            <person name="Sharpe A.G."/>
            <person name="Parkin I.A."/>
        </authorList>
    </citation>
    <scope>NUCLEOTIDE SEQUENCE [LARGE SCALE GENOMIC DNA]</scope>
    <source>
        <strain evidence="14">cv. DH55</strain>
    </source>
</reference>
<dbReference type="Pfam" id="PF02362">
    <property type="entry name" value="B3"/>
    <property type="match status" value="1"/>
</dbReference>
<comment type="function">
    <text evidence="9">Auxin response factors (ARFs) are transcriptional factors that bind specifically to the DNA sequence 5'-TGTCTC-3' found in the auxin-responsive promoter elements (AuxREs). Could act as transcriptional activator or repressor. Formation of heterodimers with Aux/IAA proteins may alter their ability to modulate early auxin response genes expression.</text>
</comment>
<dbReference type="InterPro" id="IPR015300">
    <property type="entry name" value="DNA-bd_pseudobarrel_sf"/>
</dbReference>
<reference evidence="15" key="2">
    <citation type="submission" date="2025-08" db="UniProtKB">
        <authorList>
            <consortium name="RefSeq"/>
        </authorList>
    </citation>
    <scope>IDENTIFICATION</scope>
    <source>
        <tissue evidence="15">Leaf</tissue>
    </source>
</reference>
<dbReference type="InterPro" id="IPR053793">
    <property type="entry name" value="PB1-like"/>
</dbReference>
<comment type="similarity">
    <text evidence="2 10">Belongs to the ARF family.</text>
</comment>
<keyword evidence="14" id="KW-1185">Reference proteome</keyword>
<dbReference type="InterPro" id="IPR010525">
    <property type="entry name" value="ARF_dom"/>
</dbReference>
<feature type="domain" description="PB1" evidence="13">
    <location>
        <begin position="516"/>
        <end position="597"/>
    </location>
</feature>
<keyword evidence="5 10" id="KW-0238">DNA-binding</keyword>
<keyword evidence="8 10" id="KW-0927">Auxin signaling pathway</keyword>
<evidence type="ECO:0000256" key="3">
    <source>
        <dbReference type="ARBA" id="ARBA00011726"/>
    </source>
</evidence>
<evidence type="ECO:0000259" key="13">
    <source>
        <dbReference type="PROSITE" id="PS51745"/>
    </source>
</evidence>
<protein>
    <recommendedName>
        <fullName evidence="10">Auxin response factor</fullName>
    </recommendedName>
</protein>
<organism evidence="14 15">
    <name type="scientific">Camelina sativa</name>
    <name type="common">False flax</name>
    <name type="synonym">Myagrum sativum</name>
    <dbReference type="NCBI Taxonomy" id="90675"/>
    <lineage>
        <taxon>Eukaryota</taxon>
        <taxon>Viridiplantae</taxon>
        <taxon>Streptophyta</taxon>
        <taxon>Embryophyta</taxon>
        <taxon>Tracheophyta</taxon>
        <taxon>Spermatophyta</taxon>
        <taxon>Magnoliopsida</taxon>
        <taxon>eudicotyledons</taxon>
        <taxon>Gunneridae</taxon>
        <taxon>Pentapetalae</taxon>
        <taxon>rosids</taxon>
        <taxon>malvids</taxon>
        <taxon>Brassicales</taxon>
        <taxon>Brassicaceae</taxon>
        <taxon>Camelineae</taxon>
        <taxon>Camelina</taxon>
    </lineage>
</organism>
<dbReference type="InterPro" id="IPR003340">
    <property type="entry name" value="B3_DNA-bd"/>
</dbReference>
<evidence type="ECO:0000256" key="7">
    <source>
        <dbReference type="ARBA" id="ARBA00023242"/>
    </source>
</evidence>
<feature type="compositionally biased region" description="Polar residues" evidence="11">
    <location>
        <begin position="498"/>
        <end position="509"/>
    </location>
</feature>
<proteinExistence type="inferred from homology"/>
<dbReference type="SUPFAM" id="SSF101936">
    <property type="entry name" value="DNA-binding pseudobarrel domain"/>
    <property type="match status" value="1"/>
</dbReference>
<dbReference type="Gene3D" id="3.10.20.90">
    <property type="entry name" value="Phosphatidylinositol 3-kinase Catalytic Subunit, Chain A, domain 1"/>
    <property type="match status" value="1"/>
</dbReference>
<evidence type="ECO:0000313" key="14">
    <source>
        <dbReference type="Proteomes" id="UP000694864"/>
    </source>
</evidence>
<name>A0ABM1QXF1_CAMSA</name>
<dbReference type="PROSITE" id="PS51745">
    <property type="entry name" value="PB1"/>
    <property type="match status" value="1"/>
</dbReference>
<dbReference type="RefSeq" id="XP_019091439.1">
    <property type="nucleotide sequence ID" value="XM_019235894.1"/>
</dbReference>
<sequence length="613" mass="69565">MESGHIVNAQPELSGIVDETKSYIYEQLWNLCAGPLCDLPKLGDKVYYFPQGHIEFVEASTREELNQIQPNFDIPSKLKCHVIAIHRKVEKNTDQVYAEITLMPDTTQVIIPTQNDSNDRPKINFFKKILTASDTSTHGGLSVPIRDATECLPPLDMSLPMPTQEFLTKDLHGNEWRFKHSFRGTPRRHLITTGWSAFVTTKKLVAGDVLVFVRENGELRVGIRRAGHQQGNIPSSLVSTESMRLGVIVSAVHAFHSKCMFTVVYKPRSSQFVVRYDNFLDAMNKKFNVGSRFTMQFEGEDFSERRYSGTIIGVNNFSPHWKDSEWRSLQVRWDEFVSFPRPNRVSPWEIKHLTPSSNVIQSSLLKNKRSRHANEIGSSSSHRLPPILIEGQKIGQPSMNCPMSIPQLSNRDAIEGAKKPSNGIMSYSVPSMPDRYYNNGQMITPIKENITINAGGSCRLFGVTLITPSEIKDPVEPNDSYQISDTSKLSEERKLGLTPTSKSPTEIQSKQFSSIRSCTKVQMQGATIGRALDLSVLNGYDQLIHELDKLFDLKGKLQTRNQWEIVFTDDEGDMMVVGDDPWPEFCNMVKKIFILSKEEVNNLKWNQRFKMNQ</sequence>
<dbReference type="InterPro" id="IPR033389">
    <property type="entry name" value="AUX/IAA_dom"/>
</dbReference>
<dbReference type="InterPro" id="IPR044835">
    <property type="entry name" value="ARF_plant"/>
</dbReference>
<evidence type="ECO:0000256" key="8">
    <source>
        <dbReference type="ARBA" id="ARBA00023294"/>
    </source>
</evidence>
<evidence type="ECO:0000256" key="2">
    <source>
        <dbReference type="ARBA" id="ARBA00007853"/>
    </source>
</evidence>
<dbReference type="PROSITE" id="PS50863">
    <property type="entry name" value="B3"/>
    <property type="match status" value="1"/>
</dbReference>
<dbReference type="Pfam" id="PF06507">
    <property type="entry name" value="ARF_AD"/>
    <property type="match status" value="1"/>
</dbReference>
<dbReference type="Gene3D" id="2.40.330.10">
    <property type="entry name" value="DNA-binding pseudobarrel domain"/>
    <property type="match status" value="1"/>
</dbReference>
<evidence type="ECO:0000256" key="5">
    <source>
        <dbReference type="ARBA" id="ARBA00023125"/>
    </source>
</evidence>
<keyword evidence="4 10" id="KW-0805">Transcription regulation</keyword>
<comment type="subcellular location">
    <subcellularLocation>
        <location evidence="1 10">Nucleus</location>
    </subcellularLocation>
</comment>
<feature type="region of interest" description="Disordered" evidence="11">
    <location>
        <begin position="474"/>
        <end position="509"/>
    </location>
</feature>
<keyword evidence="6 10" id="KW-0804">Transcription</keyword>
<accession>A0ABM1QXF1</accession>
<evidence type="ECO:0000256" key="4">
    <source>
        <dbReference type="ARBA" id="ARBA00023015"/>
    </source>
</evidence>
<evidence type="ECO:0000313" key="15">
    <source>
        <dbReference type="RefSeq" id="XP_019091439.1"/>
    </source>
</evidence>
<feature type="domain" description="TF-B3" evidence="12">
    <location>
        <begin position="126"/>
        <end position="227"/>
    </location>
</feature>
<evidence type="ECO:0000259" key="12">
    <source>
        <dbReference type="PROSITE" id="PS50863"/>
    </source>
</evidence>
<dbReference type="Proteomes" id="UP000694864">
    <property type="component" value="Chromosome 14"/>
</dbReference>
<dbReference type="PANTHER" id="PTHR31384:SF164">
    <property type="entry name" value="AUXIN RESPONSE FACTOR 12-RELATED"/>
    <property type="match status" value="1"/>
</dbReference>
<dbReference type="Gene3D" id="2.30.30.1040">
    <property type="match status" value="1"/>
</dbReference>
<dbReference type="PANTHER" id="PTHR31384">
    <property type="entry name" value="AUXIN RESPONSE FACTOR 4-RELATED"/>
    <property type="match status" value="1"/>
</dbReference>
<dbReference type="GeneID" id="104743784"/>
<dbReference type="CDD" id="cd10017">
    <property type="entry name" value="B3_DNA"/>
    <property type="match status" value="1"/>
</dbReference>
<evidence type="ECO:0000256" key="11">
    <source>
        <dbReference type="SAM" id="MobiDB-lite"/>
    </source>
</evidence>
<evidence type="ECO:0000256" key="10">
    <source>
        <dbReference type="RuleBase" id="RU004561"/>
    </source>
</evidence>
<dbReference type="SMART" id="SM01019">
    <property type="entry name" value="B3"/>
    <property type="match status" value="1"/>
</dbReference>
<dbReference type="SUPFAM" id="SSF54277">
    <property type="entry name" value="CAD &amp; PB1 domains"/>
    <property type="match status" value="1"/>
</dbReference>
<dbReference type="Pfam" id="PF02309">
    <property type="entry name" value="AUX_IAA"/>
    <property type="match status" value="2"/>
</dbReference>
<evidence type="ECO:0000256" key="9">
    <source>
        <dbReference type="ARBA" id="ARBA00037697"/>
    </source>
</evidence>
<evidence type="ECO:0000256" key="1">
    <source>
        <dbReference type="ARBA" id="ARBA00004123"/>
    </source>
</evidence>